<proteinExistence type="predicted"/>
<dbReference type="AlphaFoldDB" id="A0A9P6A334"/>
<dbReference type="OrthoDB" id="2422225at2759"/>
<sequence>ESISLYWSLCKEGGISEGSSALQNIDSWFNMTDPQLPSPILTSSCLYYKPILDPEDLNNWLMLILSTPKQQEMAWKYVHHHQVLMDGTFSVCSSAILIFFLMAIDKYNIGILTATIIFTLKQDAKAAHASYDNAILKDVLACWKAGMGVHNSKTIQIGLGNTDNDKC</sequence>
<accession>A0A9P6A334</accession>
<keyword evidence="3" id="KW-1185">Reference proteome</keyword>
<reference evidence="2" key="1">
    <citation type="submission" date="2020-11" db="EMBL/GenBank/DDBJ databases">
        <authorList>
            <consortium name="DOE Joint Genome Institute"/>
            <person name="Ahrendt S."/>
            <person name="Riley R."/>
            <person name="Andreopoulos W."/>
            <person name="Labutti K."/>
            <person name="Pangilinan J."/>
            <person name="Ruiz-Duenas F.J."/>
            <person name="Barrasa J.M."/>
            <person name="Sanchez-Garcia M."/>
            <person name="Camarero S."/>
            <person name="Miyauchi S."/>
            <person name="Serrano A."/>
            <person name="Linde D."/>
            <person name="Babiker R."/>
            <person name="Drula E."/>
            <person name="Ayuso-Fernandez I."/>
            <person name="Pacheco R."/>
            <person name="Padilla G."/>
            <person name="Ferreira P."/>
            <person name="Barriuso J."/>
            <person name="Kellner H."/>
            <person name="Castanera R."/>
            <person name="Alfaro M."/>
            <person name="Ramirez L."/>
            <person name="Pisabarro A.G."/>
            <person name="Kuo A."/>
            <person name="Tritt A."/>
            <person name="Lipzen A."/>
            <person name="He G."/>
            <person name="Yan M."/>
            <person name="Ng V."/>
            <person name="Cullen D."/>
            <person name="Martin F."/>
            <person name="Rosso M.-N."/>
            <person name="Henrissat B."/>
            <person name="Hibbett D."/>
            <person name="Martinez A.T."/>
            <person name="Grigoriev I.V."/>
        </authorList>
    </citation>
    <scope>NUCLEOTIDE SEQUENCE</scope>
    <source>
        <strain evidence="2">ATCC 90797</strain>
    </source>
</reference>
<keyword evidence="1" id="KW-1133">Transmembrane helix</keyword>
<feature type="transmembrane region" description="Helical" evidence="1">
    <location>
        <begin position="83"/>
        <end position="104"/>
    </location>
</feature>
<evidence type="ECO:0000313" key="3">
    <source>
        <dbReference type="Proteomes" id="UP000807025"/>
    </source>
</evidence>
<comment type="caution">
    <text evidence="2">The sequence shown here is derived from an EMBL/GenBank/DDBJ whole genome shotgun (WGS) entry which is preliminary data.</text>
</comment>
<gene>
    <name evidence="2" type="ORF">BDN71DRAFT_1384280</name>
</gene>
<keyword evidence="1" id="KW-0812">Transmembrane</keyword>
<name>A0A9P6A334_PLEER</name>
<dbReference type="EMBL" id="MU154533">
    <property type="protein sequence ID" value="KAF9499182.1"/>
    <property type="molecule type" value="Genomic_DNA"/>
</dbReference>
<dbReference type="Proteomes" id="UP000807025">
    <property type="component" value="Unassembled WGS sequence"/>
</dbReference>
<protein>
    <submittedName>
        <fullName evidence="2">Uncharacterized protein</fullName>
    </submittedName>
</protein>
<keyword evidence="1" id="KW-0472">Membrane</keyword>
<feature type="non-terminal residue" evidence="2">
    <location>
        <position position="1"/>
    </location>
</feature>
<evidence type="ECO:0000313" key="2">
    <source>
        <dbReference type="EMBL" id="KAF9499182.1"/>
    </source>
</evidence>
<organism evidence="2 3">
    <name type="scientific">Pleurotus eryngii</name>
    <name type="common">Boletus of the steppes</name>
    <dbReference type="NCBI Taxonomy" id="5323"/>
    <lineage>
        <taxon>Eukaryota</taxon>
        <taxon>Fungi</taxon>
        <taxon>Dikarya</taxon>
        <taxon>Basidiomycota</taxon>
        <taxon>Agaricomycotina</taxon>
        <taxon>Agaricomycetes</taxon>
        <taxon>Agaricomycetidae</taxon>
        <taxon>Agaricales</taxon>
        <taxon>Pleurotineae</taxon>
        <taxon>Pleurotaceae</taxon>
        <taxon>Pleurotus</taxon>
    </lineage>
</organism>
<evidence type="ECO:0000256" key="1">
    <source>
        <dbReference type="SAM" id="Phobius"/>
    </source>
</evidence>